<name>A0A369KWZ8_9BACT</name>
<sequence length="313" mass="37371">MFFKFKLIFFTAFCLLTSCKQDHFFENKILGEVIFSSSSESEDIKIDTTLICKDKKNKSILFTYQMSLKKSDKYIWIPEKIDDKLCQVEINKLFIKNDKQSHDEYRPYDEKNKQNDSFKKIFTIGENSINSRVYKYQYTDKNNEIKYYSRNVSGKIEYSKPGNKMLFNLAIVQKLEKPLDRFKYLELNFSKQFQSNNYFYLIEIKNTNKETKIEKDNIKFIIENYTTTDSLEFANPETEPEVFNRLPKCEPDKNKLNSPIYFRRKLLPSQNCVLILKSTIDREFNINIKITDFDNEFSLHYNPTTGINFGKYK</sequence>
<reference evidence="1" key="1">
    <citation type="submission" date="2018-04" db="EMBL/GenBank/DDBJ databases">
        <title>Draft genome sequence of the Candidatus Spirobacillus cienkowskii, a pathogen of freshwater Daphnia species, reconstructed from hemolymph metagenomic reads.</title>
        <authorList>
            <person name="Bresciani L."/>
            <person name="Lemos L.N."/>
            <person name="Wale N."/>
            <person name="Lin J.Y."/>
            <person name="Fernandes G.R."/>
            <person name="Duffy M.A."/>
            <person name="Rodrigues J.M."/>
        </authorList>
    </citation>
    <scope>NUCLEOTIDE SEQUENCE [LARGE SCALE GENOMIC DNA]</scope>
    <source>
        <strain evidence="1">Binning01</strain>
    </source>
</reference>
<accession>A0A369KWZ8</accession>
<organism evidence="1 2">
    <name type="scientific">Spirobacillus cienkowskii</name>
    <dbReference type="NCBI Taxonomy" id="495820"/>
    <lineage>
        <taxon>Bacteria</taxon>
        <taxon>Pseudomonadati</taxon>
        <taxon>Bdellovibrionota</taxon>
        <taxon>Oligoflexia</taxon>
        <taxon>Silvanigrellales</taxon>
        <taxon>Spirobacillus</taxon>
    </lineage>
</organism>
<proteinExistence type="predicted"/>
<comment type="caution">
    <text evidence="1">The sequence shown here is derived from an EMBL/GenBank/DDBJ whole genome shotgun (WGS) entry which is preliminary data.</text>
</comment>
<gene>
    <name evidence="1" type="ORF">DCC88_06190</name>
</gene>
<protein>
    <recommendedName>
        <fullName evidence="3">Lipoprotein</fullName>
    </recommendedName>
</protein>
<dbReference type="AlphaFoldDB" id="A0A369KWZ8"/>
<dbReference type="Proteomes" id="UP000253934">
    <property type="component" value="Unassembled WGS sequence"/>
</dbReference>
<evidence type="ECO:0000313" key="1">
    <source>
        <dbReference type="EMBL" id="RDB36263.1"/>
    </source>
</evidence>
<dbReference type="PROSITE" id="PS51257">
    <property type="entry name" value="PROKAR_LIPOPROTEIN"/>
    <property type="match status" value="1"/>
</dbReference>
<evidence type="ECO:0008006" key="3">
    <source>
        <dbReference type="Google" id="ProtNLM"/>
    </source>
</evidence>
<evidence type="ECO:0000313" key="2">
    <source>
        <dbReference type="Proteomes" id="UP000253934"/>
    </source>
</evidence>
<dbReference type="EMBL" id="QOVW01000064">
    <property type="protein sequence ID" value="RDB36263.1"/>
    <property type="molecule type" value="Genomic_DNA"/>
</dbReference>
<keyword evidence="2" id="KW-1185">Reference proteome</keyword>